<dbReference type="Proteomes" id="UP000827092">
    <property type="component" value="Unassembled WGS sequence"/>
</dbReference>
<organism evidence="1 2">
    <name type="scientific">Oedothorax gibbosus</name>
    <dbReference type="NCBI Taxonomy" id="931172"/>
    <lineage>
        <taxon>Eukaryota</taxon>
        <taxon>Metazoa</taxon>
        <taxon>Ecdysozoa</taxon>
        <taxon>Arthropoda</taxon>
        <taxon>Chelicerata</taxon>
        <taxon>Arachnida</taxon>
        <taxon>Araneae</taxon>
        <taxon>Araneomorphae</taxon>
        <taxon>Entelegynae</taxon>
        <taxon>Araneoidea</taxon>
        <taxon>Linyphiidae</taxon>
        <taxon>Erigoninae</taxon>
        <taxon>Oedothorax</taxon>
    </lineage>
</organism>
<dbReference type="EMBL" id="JAFNEN010000179">
    <property type="protein sequence ID" value="KAG8190615.1"/>
    <property type="molecule type" value="Genomic_DNA"/>
</dbReference>
<comment type="caution">
    <text evidence="1">The sequence shown here is derived from an EMBL/GenBank/DDBJ whole genome shotgun (WGS) entry which is preliminary data.</text>
</comment>
<accession>A0AAV6V1J6</accession>
<proteinExistence type="predicted"/>
<sequence length="87" mass="9984">MEDTSILSHYIPCKYIDARSLGMADNDPRKEIFDNAFERLSSGPTVTEITAVNHQLYKVSCEIALENYDLKKKLKAMEARMKETENL</sequence>
<keyword evidence="2" id="KW-1185">Reference proteome</keyword>
<name>A0AAV6V1J6_9ARAC</name>
<protein>
    <submittedName>
        <fullName evidence="1">Uncharacterized protein</fullName>
    </submittedName>
</protein>
<gene>
    <name evidence="1" type="ORF">JTE90_017879</name>
</gene>
<evidence type="ECO:0000313" key="2">
    <source>
        <dbReference type="Proteomes" id="UP000827092"/>
    </source>
</evidence>
<dbReference type="AlphaFoldDB" id="A0AAV6V1J6"/>
<reference evidence="1 2" key="1">
    <citation type="journal article" date="2022" name="Nat. Ecol. Evol.">
        <title>A masculinizing supergene underlies an exaggerated male reproductive morph in a spider.</title>
        <authorList>
            <person name="Hendrickx F."/>
            <person name="De Corte Z."/>
            <person name="Sonet G."/>
            <person name="Van Belleghem S.M."/>
            <person name="Kostlbacher S."/>
            <person name="Vangestel C."/>
        </authorList>
    </citation>
    <scope>NUCLEOTIDE SEQUENCE [LARGE SCALE GENOMIC DNA]</scope>
    <source>
        <strain evidence="1">W744_W776</strain>
    </source>
</reference>
<evidence type="ECO:0000313" key="1">
    <source>
        <dbReference type="EMBL" id="KAG8190615.1"/>
    </source>
</evidence>